<dbReference type="Proteomes" id="UP000242715">
    <property type="component" value="Unassembled WGS sequence"/>
</dbReference>
<organism evidence="2 3">
    <name type="scientific">Trifolium subterraneum</name>
    <name type="common">Subterranean clover</name>
    <dbReference type="NCBI Taxonomy" id="3900"/>
    <lineage>
        <taxon>Eukaryota</taxon>
        <taxon>Viridiplantae</taxon>
        <taxon>Streptophyta</taxon>
        <taxon>Embryophyta</taxon>
        <taxon>Tracheophyta</taxon>
        <taxon>Spermatophyta</taxon>
        <taxon>Magnoliopsida</taxon>
        <taxon>eudicotyledons</taxon>
        <taxon>Gunneridae</taxon>
        <taxon>Pentapetalae</taxon>
        <taxon>rosids</taxon>
        <taxon>fabids</taxon>
        <taxon>Fabales</taxon>
        <taxon>Fabaceae</taxon>
        <taxon>Papilionoideae</taxon>
        <taxon>50 kb inversion clade</taxon>
        <taxon>NPAAA clade</taxon>
        <taxon>Hologalegina</taxon>
        <taxon>IRL clade</taxon>
        <taxon>Trifolieae</taxon>
        <taxon>Trifolium</taxon>
    </lineage>
</organism>
<dbReference type="EMBL" id="DF973234">
    <property type="protein sequence ID" value="GAU21618.1"/>
    <property type="molecule type" value="Genomic_DNA"/>
</dbReference>
<gene>
    <name evidence="2" type="ORF">TSUD_251010</name>
</gene>
<dbReference type="AlphaFoldDB" id="A0A2Z6LUQ2"/>
<keyword evidence="3" id="KW-1185">Reference proteome</keyword>
<protein>
    <submittedName>
        <fullName evidence="2">Uncharacterized protein</fullName>
    </submittedName>
</protein>
<feature type="compositionally biased region" description="Basic and acidic residues" evidence="1">
    <location>
        <begin position="55"/>
        <end position="71"/>
    </location>
</feature>
<name>A0A2Z6LUQ2_TRISU</name>
<evidence type="ECO:0000313" key="3">
    <source>
        <dbReference type="Proteomes" id="UP000242715"/>
    </source>
</evidence>
<feature type="compositionally biased region" description="Gly residues" evidence="1">
    <location>
        <begin position="1"/>
        <end position="11"/>
    </location>
</feature>
<reference evidence="3" key="1">
    <citation type="journal article" date="2017" name="Front. Plant Sci.">
        <title>Climate Clever Clovers: New Paradigm to Reduce the Environmental Footprint of Ruminants by Breeding Low Methanogenic Forages Utilizing Haplotype Variation.</title>
        <authorList>
            <person name="Kaur P."/>
            <person name="Appels R."/>
            <person name="Bayer P.E."/>
            <person name="Keeble-Gagnere G."/>
            <person name="Wang J."/>
            <person name="Hirakawa H."/>
            <person name="Shirasawa K."/>
            <person name="Vercoe P."/>
            <person name="Stefanova K."/>
            <person name="Durmic Z."/>
            <person name="Nichols P."/>
            <person name="Revell C."/>
            <person name="Isobe S.N."/>
            <person name="Edwards D."/>
            <person name="Erskine W."/>
        </authorList>
    </citation>
    <scope>NUCLEOTIDE SEQUENCE [LARGE SCALE GENOMIC DNA]</scope>
    <source>
        <strain evidence="3">cv. Daliak</strain>
    </source>
</reference>
<accession>A0A2Z6LUQ2</accession>
<sequence>MKLVRGGGVASSGGLIRGSDGNWPHTSTPEENDHDLISRPQTSMVNATMLATYHPGDEHRAEEQHAPREEGFTSEPKNL</sequence>
<evidence type="ECO:0000313" key="2">
    <source>
        <dbReference type="EMBL" id="GAU21618.1"/>
    </source>
</evidence>
<evidence type="ECO:0000256" key="1">
    <source>
        <dbReference type="SAM" id="MobiDB-lite"/>
    </source>
</evidence>
<feature type="region of interest" description="Disordered" evidence="1">
    <location>
        <begin position="1"/>
        <end position="79"/>
    </location>
</feature>
<proteinExistence type="predicted"/>